<gene>
    <name evidence="1" type="ORF">PoB_004260700</name>
</gene>
<comment type="caution">
    <text evidence="1">The sequence shown here is derived from an EMBL/GenBank/DDBJ whole genome shotgun (WGS) entry which is preliminary data.</text>
</comment>
<keyword evidence="2" id="KW-1185">Reference proteome</keyword>
<dbReference type="InterPro" id="IPR043502">
    <property type="entry name" value="DNA/RNA_pol_sf"/>
</dbReference>
<sequence length="77" mass="8790">MSLEMIHFYHRFKPKDTVVLQPLMGALKKHNLPQLLPWTKDMDDAFKSIKEALVTATTLSLPAHDVPIFCPAMLLIM</sequence>
<proteinExistence type="predicted"/>
<evidence type="ECO:0000313" key="2">
    <source>
        <dbReference type="Proteomes" id="UP000735302"/>
    </source>
</evidence>
<reference evidence="1 2" key="1">
    <citation type="journal article" date="2021" name="Elife">
        <title>Chloroplast acquisition without the gene transfer in kleptoplastic sea slugs, Plakobranchus ocellatus.</title>
        <authorList>
            <person name="Maeda T."/>
            <person name="Takahashi S."/>
            <person name="Yoshida T."/>
            <person name="Shimamura S."/>
            <person name="Takaki Y."/>
            <person name="Nagai Y."/>
            <person name="Toyoda A."/>
            <person name="Suzuki Y."/>
            <person name="Arimoto A."/>
            <person name="Ishii H."/>
            <person name="Satoh N."/>
            <person name="Nishiyama T."/>
            <person name="Hasebe M."/>
            <person name="Maruyama T."/>
            <person name="Minagawa J."/>
            <person name="Obokata J."/>
            <person name="Shigenobu S."/>
        </authorList>
    </citation>
    <scope>NUCLEOTIDE SEQUENCE [LARGE SCALE GENOMIC DNA]</scope>
</reference>
<dbReference type="Proteomes" id="UP000735302">
    <property type="component" value="Unassembled WGS sequence"/>
</dbReference>
<evidence type="ECO:0000313" key="1">
    <source>
        <dbReference type="EMBL" id="GFO16102.1"/>
    </source>
</evidence>
<accession>A0AAV4B9J3</accession>
<dbReference type="SUPFAM" id="SSF56672">
    <property type="entry name" value="DNA/RNA polymerases"/>
    <property type="match status" value="1"/>
</dbReference>
<organism evidence="1 2">
    <name type="scientific">Plakobranchus ocellatus</name>
    <dbReference type="NCBI Taxonomy" id="259542"/>
    <lineage>
        <taxon>Eukaryota</taxon>
        <taxon>Metazoa</taxon>
        <taxon>Spiralia</taxon>
        <taxon>Lophotrochozoa</taxon>
        <taxon>Mollusca</taxon>
        <taxon>Gastropoda</taxon>
        <taxon>Heterobranchia</taxon>
        <taxon>Euthyneura</taxon>
        <taxon>Panpulmonata</taxon>
        <taxon>Sacoglossa</taxon>
        <taxon>Placobranchoidea</taxon>
        <taxon>Plakobranchidae</taxon>
        <taxon>Plakobranchus</taxon>
    </lineage>
</organism>
<dbReference type="AlphaFoldDB" id="A0AAV4B9J3"/>
<name>A0AAV4B9J3_9GAST</name>
<dbReference type="Gene3D" id="3.30.70.270">
    <property type="match status" value="1"/>
</dbReference>
<dbReference type="InterPro" id="IPR043128">
    <property type="entry name" value="Rev_trsase/Diguanyl_cyclase"/>
</dbReference>
<protein>
    <submittedName>
        <fullName evidence="1">Transposon ty3-g Gag-Pol polyprotein</fullName>
    </submittedName>
</protein>
<dbReference type="EMBL" id="BLXT01004647">
    <property type="protein sequence ID" value="GFO16102.1"/>
    <property type="molecule type" value="Genomic_DNA"/>
</dbReference>